<name>A0AAV8VYM4_9CUCU</name>
<comment type="caution">
    <text evidence="1">The sequence shown here is derived from an EMBL/GenBank/DDBJ whole genome shotgun (WGS) entry which is preliminary data.</text>
</comment>
<protein>
    <submittedName>
        <fullName evidence="1">Uncharacterized protein</fullName>
    </submittedName>
</protein>
<dbReference type="EMBL" id="JANEYG010000021">
    <property type="protein sequence ID" value="KAJ8918980.1"/>
    <property type="molecule type" value="Genomic_DNA"/>
</dbReference>
<evidence type="ECO:0000313" key="2">
    <source>
        <dbReference type="Proteomes" id="UP001159042"/>
    </source>
</evidence>
<sequence length="112" mass="12955">MYTRPQIFFLCTRMCNFNWFNFWNTLWQLLHFSSVDGTVSTSLPLLPGSELGQSKSLSTSFASQSESSWSLQILSDKDKQFLNTLSDSSHCSFNRYALFNESKHVLQIREDP</sequence>
<gene>
    <name evidence="1" type="ORF">NQ315_016884</name>
</gene>
<evidence type="ECO:0000313" key="1">
    <source>
        <dbReference type="EMBL" id="KAJ8918980.1"/>
    </source>
</evidence>
<accession>A0AAV8VYM4</accession>
<keyword evidence="2" id="KW-1185">Reference proteome</keyword>
<proteinExistence type="predicted"/>
<dbReference type="Proteomes" id="UP001159042">
    <property type="component" value="Unassembled WGS sequence"/>
</dbReference>
<dbReference type="AlphaFoldDB" id="A0AAV8VYM4"/>
<reference evidence="1 2" key="1">
    <citation type="journal article" date="2023" name="Insect Mol. Biol.">
        <title>Genome sequencing provides insights into the evolution of gene families encoding plant cell wall-degrading enzymes in longhorned beetles.</title>
        <authorList>
            <person name="Shin N.R."/>
            <person name="Okamura Y."/>
            <person name="Kirsch R."/>
            <person name="Pauchet Y."/>
        </authorList>
    </citation>
    <scope>NUCLEOTIDE SEQUENCE [LARGE SCALE GENOMIC DNA]</scope>
    <source>
        <strain evidence="1">EAD_L_NR</strain>
    </source>
</reference>
<organism evidence="1 2">
    <name type="scientific">Exocentrus adspersus</name>
    <dbReference type="NCBI Taxonomy" id="1586481"/>
    <lineage>
        <taxon>Eukaryota</taxon>
        <taxon>Metazoa</taxon>
        <taxon>Ecdysozoa</taxon>
        <taxon>Arthropoda</taxon>
        <taxon>Hexapoda</taxon>
        <taxon>Insecta</taxon>
        <taxon>Pterygota</taxon>
        <taxon>Neoptera</taxon>
        <taxon>Endopterygota</taxon>
        <taxon>Coleoptera</taxon>
        <taxon>Polyphaga</taxon>
        <taxon>Cucujiformia</taxon>
        <taxon>Chrysomeloidea</taxon>
        <taxon>Cerambycidae</taxon>
        <taxon>Lamiinae</taxon>
        <taxon>Acanthocinini</taxon>
        <taxon>Exocentrus</taxon>
    </lineage>
</organism>